<organism evidence="2 3">
    <name type="scientific">Nocardioides baekrokdamisoli</name>
    <dbReference type="NCBI Taxonomy" id="1804624"/>
    <lineage>
        <taxon>Bacteria</taxon>
        <taxon>Bacillati</taxon>
        <taxon>Actinomycetota</taxon>
        <taxon>Actinomycetes</taxon>
        <taxon>Propionibacteriales</taxon>
        <taxon>Nocardioidaceae</taxon>
        <taxon>Nocardioides</taxon>
    </lineage>
</organism>
<dbReference type="EMBL" id="AP019307">
    <property type="protein sequence ID" value="BBH15770.1"/>
    <property type="molecule type" value="Genomic_DNA"/>
</dbReference>
<dbReference type="KEGG" id="nbe:Back2_00570"/>
<accession>A0A3G9IAL2</accession>
<feature type="transmembrane region" description="Helical" evidence="1">
    <location>
        <begin position="97"/>
        <end position="115"/>
    </location>
</feature>
<feature type="transmembrane region" description="Helical" evidence="1">
    <location>
        <begin position="72"/>
        <end position="91"/>
    </location>
</feature>
<keyword evidence="1" id="KW-1133">Transmembrane helix</keyword>
<keyword evidence="3" id="KW-1185">Reference proteome</keyword>
<proteinExistence type="predicted"/>
<dbReference type="AlphaFoldDB" id="A0A3G9IAL2"/>
<protein>
    <submittedName>
        <fullName evidence="2">Uncharacterized protein</fullName>
    </submittedName>
</protein>
<gene>
    <name evidence="2" type="ORF">Back2_00570</name>
</gene>
<evidence type="ECO:0000313" key="3">
    <source>
        <dbReference type="Proteomes" id="UP000271573"/>
    </source>
</evidence>
<reference evidence="2 3" key="1">
    <citation type="submission" date="2018-11" db="EMBL/GenBank/DDBJ databases">
        <title>Complete genome sequence of Nocardioides baekrokdamisoli strain KCTC 39748.</title>
        <authorList>
            <person name="Kang S.W."/>
            <person name="Lee K.C."/>
            <person name="Kim K.K."/>
            <person name="Kim J.S."/>
            <person name="Kim D.S."/>
            <person name="Ko S.H."/>
            <person name="Yang S.H."/>
            <person name="Shin Y.K."/>
            <person name="Lee J.S."/>
        </authorList>
    </citation>
    <scope>NUCLEOTIDE SEQUENCE [LARGE SCALE GENOMIC DNA]</scope>
    <source>
        <strain evidence="2 3">KCTC 39748</strain>
    </source>
</reference>
<dbReference type="Proteomes" id="UP000271573">
    <property type="component" value="Chromosome"/>
</dbReference>
<feature type="transmembrane region" description="Helical" evidence="1">
    <location>
        <begin position="12"/>
        <end position="33"/>
    </location>
</feature>
<name>A0A3G9IAL2_9ACTN</name>
<keyword evidence="1" id="KW-0472">Membrane</keyword>
<evidence type="ECO:0000256" key="1">
    <source>
        <dbReference type="SAM" id="Phobius"/>
    </source>
</evidence>
<evidence type="ECO:0000313" key="2">
    <source>
        <dbReference type="EMBL" id="BBH15770.1"/>
    </source>
</evidence>
<feature type="transmembrane region" description="Helical" evidence="1">
    <location>
        <begin position="39"/>
        <end position="60"/>
    </location>
</feature>
<keyword evidence="1" id="KW-0812">Transmembrane</keyword>
<sequence length="125" mass="13524">MKSGGNWEGLPNWAVTLHGIGLWFYFGGSIYALMVLTWVTVPIVGLCVEVLWLVFGILLTAAGFRRIPTARFVASVFGYAGISIALCYLVGHGSQGFLLVSFSFGVGAALDLVVLSRSRWFSTTE</sequence>